<protein>
    <submittedName>
        <fullName evidence="2">Uncharacterized protein</fullName>
    </submittedName>
</protein>
<dbReference type="EMBL" id="MCFF01000022">
    <property type="protein sequence ID" value="ORZ13776.1"/>
    <property type="molecule type" value="Genomic_DNA"/>
</dbReference>
<dbReference type="OrthoDB" id="10255630at2759"/>
<dbReference type="Proteomes" id="UP000193648">
    <property type="component" value="Unassembled WGS sequence"/>
</dbReference>
<evidence type="ECO:0000313" key="3">
    <source>
        <dbReference type="Proteomes" id="UP000193648"/>
    </source>
</evidence>
<keyword evidence="3" id="KW-1185">Reference proteome</keyword>
<reference evidence="2 3" key="1">
    <citation type="submission" date="2016-07" db="EMBL/GenBank/DDBJ databases">
        <title>Pervasive Adenine N6-methylation of Active Genes in Fungi.</title>
        <authorList>
            <consortium name="DOE Joint Genome Institute"/>
            <person name="Mondo S.J."/>
            <person name="Dannebaum R.O."/>
            <person name="Kuo R.C."/>
            <person name="Labutti K."/>
            <person name="Haridas S."/>
            <person name="Kuo A."/>
            <person name="Salamov A."/>
            <person name="Ahrendt S.R."/>
            <person name="Lipzen A."/>
            <person name="Sullivan W."/>
            <person name="Andreopoulos W.B."/>
            <person name="Clum A."/>
            <person name="Lindquist E."/>
            <person name="Daum C."/>
            <person name="Ramamoorthy G.K."/>
            <person name="Gryganskyi A."/>
            <person name="Culley D."/>
            <person name="Magnuson J.K."/>
            <person name="James T.Y."/>
            <person name="O'Malley M.A."/>
            <person name="Stajich J.E."/>
            <person name="Spatafora J.W."/>
            <person name="Visel A."/>
            <person name="Grigoriev I.V."/>
        </authorList>
    </citation>
    <scope>NUCLEOTIDE SEQUENCE [LARGE SCALE GENOMIC DNA]</scope>
    <source>
        <strain evidence="2 3">NRRL 3116</strain>
    </source>
</reference>
<gene>
    <name evidence="2" type="ORF">BCR41DRAFT_354971</name>
</gene>
<evidence type="ECO:0000313" key="2">
    <source>
        <dbReference type="EMBL" id="ORZ13776.1"/>
    </source>
</evidence>
<comment type="caution">
    <text evidence="2">The sequence shown here is derived from an EMBL/GenBank/DDBJ whole genome shotgun (WGS) entry which is preliminary data.</text>
</comment>
<proteinExistence type="predicted"/>
<organism evidence="2 3">
    <name type="scientific">Lobosporangium transversale</name>
    <dbReference type="NCBI Taxonomy" id="64571"/>
    <lineage>
        <taxon>Eukaryota</taxon>
        <taxon>Fungi</taxon>
        <taxon>Fungi incertae sedis</taxon>
        <taxon>Mucoromycota</taxon>
        <taxon>Mortierellomycotina</taxon>
        <taxon>Mortierellomycetes</taxon>
        <taxon>Mortierellales</taxon>
        <taxon>Mortierellaceae</taxon>
        <taxon>Lobosporangium</taxon>
    </lineage>
</organism>
<dbReference type="RefSeq" id="XP_021880560.1">
    <property type="nucleotide sequence ID" value="XM_022024426.1"/>
</dbReference>
<evidence type="ECO:0000256" key="1">
    <source>
        <dbReference type="SAM" id="Coils"/>
    </source>
</evidence>
<feature type="coiled-coil region" evidence="1">
    <location>
        <begin position="39"/>
        <end position="80"/>
    </location>
</feature>
<dbReference type="AlphaFoldDB" id="A0A1Y2GKD8"/>
<dbReference type="InParanoid" id="A0A1Y2GKD8"/>
<accession>A0A1Y2GKD8</accession>
<sequence length="260" mass="29555">MVSSVAVNSHFRRSKPKRRFTLNTTFHQEAPLTIEQRKCEFLMDQITVLQRGYDKLRQEKATVELQLEMMQRQHQFLQHQLILHQKRNKDLTFPTATKGLLLPPVIQPSTEKQGVLIELNDSSDDNSNGGDDTGTAVAVAALTPTTAAITTTLANEKQNRVEEEKNEKTRIQAHVIRPNPELTRDERFGNSLQQQQQQQQASNQVENHKAAINTKYTHPIHTNAYTQAHTQAHSNYPPICGSEKWDIQHCSCCMGVLIDI</sequence>
<dbReference type="GeneID" id="33566270"/>
<name>A0A1Y2GKD8_9FUNG</name>
<keyword evidence="1" id="KW-0175">Coiled coil</keyword>